<protein>
    <submittedName>
        <fullName evidence="5">Phage tail tape measure protein</fullName>
    </submittedName>
</protein>
<reference evidence="5 6" key="1">
    <citation type="submission" date="2021-10" db="EMBL/GenBank/DDBJ databases">
        <title>Collection of gut derived symbiotic bacterial strains cultured from healthy donors.</title>
        <authorList>
            <person name="Lin H."/>
            <person name="Littmann E."/>
            <person name="Kohout C."/>
            <person name="Pamer E.G."/>
        </authorList>
    </citation>
    <scope>NUCLEOTIDE SEQUENCE [LARGE SCALE GENOMIC DNA]</scope>
    <source>
        <strain evidence="5 6">DFI.1.165</strain>
    </source>
</reference>
<evidence type="ECO:0000256" key="2">
    <source>
        <dbReference type="SAM" id="Coils"/>
    </source>
</evidence>
<dbReference type="PANTHER" id="PTHR37813">
    <property type="entry name" value="FELS-2 PROPHAGE PROTEIN"/>
    <property type="match status" value="1"/>
</dbReference>
<proteinExistence type="predicted"/>
<keyword evidence="1" id="KW-1188">Viral release from host cell</keyword>
<evidence type="ECO:0000259" key="4">
    <source>
        <dbReference type="Pfam" id="PF10145"/>
    </source>
</evidence>
<dbReference type="InterPro" id="IPR010090">
    <property type="entry name" value="Phage_tape_meas"/>
</dbReference>
<feature type="domain" description="Phage tail tape measure protein" evidence="4">
    <location>
        <begin position="88"/>
        <end position="286"/>
    </location>
</feature>
<organism evidence="5 6">
    <name type="scientific">Bariatricus massiliensis</name>
    <dbReference type="NCBI Taxonomy" id="1745713"/>
    <lineage>
        <taxon>Bacteria</taxon>
        <taxon>Bacillati</taxon>
        <taxon>Bacillota</taxon>
        <taxon>Clostridia</taxon>
        <taxon>Lachnospirales</taxon>
        <taxon>Lachnospiraceae</taxon>
        <taxon>Bariatricus</taxon>
    </lineage>
</organism>
<feature type="coiled-coil region" evidence="2">
    <location>
        <begin position="679"/>
        <end position="787"/>
    </location>
</feature>
<dbReference type="EMBL" id="JAJCIS010000005">
    <property type="protein sequence ID" value="MCB7387727.1"/>
    <property type="molecule type" value="Genomic_DNA"/>
</dbReference>
<sequence length="1325" mass="138042">MASDGSIKITTELDNAKTEKAMAKFEGTARKGLTGVKIAAAAAGAAFTTALTATAVYAVKTGIEFESAFAGVKKTVNATDEELGIMRQGIRDMAKDIPQTASSIANVAEAAGQLGIKNENIMGFTRTMSDLGVATNMSATEAATSLARLANITQMPQECFENLGSVVVDLGNNLATTESEVVEMGLRLAGAGKQVGMSEAKILGLSGAISSVGISADAGGSAVSTVMAKMQLAVETGGESLEEFASVAGMTGEEFKTAFQQDAAQALVSFITGLANMDESGKSAIATLDEMGITEIRQRDALLRLSGAGDVLSKSLDIATQAWDDNNALTKEAEQRYETLESRIQIFKNNIADFGISIYDNMREPLKVAVDAGIDGVGRLQEAFESGGIKSVVEEAGDIFNDFSDKVSESNETVGNLVTPVKNIVNIGGNLAKVTFPAVVKAIELFTKNMDVAVPLVTTGVVALKSYNSITKAVTTATKANAAATTILNRMEKANALQTVAINGGLTIRQTLMALYNGQIGVTTALTGLWTKAQTSLNIAMSSNPIGIVVTAVAALAAGLGAYALITDSSAEKTDKHAKEQEELRERVEETTKAVREAKEARDEAVSGVLAESAHTQELADELRGIVDENGRVKEGYEARAAFITSTLAEALGIEIELVDGQIQGYEELAGAIDKAIEKKKAEAILSAYEASYNEAIKNRSNALKDLLSSQEASAEASSKLAEKQTQLGIANAKAREEEEKYGQVSDVTAALQTGAAYAVEKAKEAYEEEQKALQEASDSYEHYNSTIQAYEGLSAAIISGDSVAIQDALMAIQTGFKTHGQATDQELKNQAVKAGENMVLLGDAIKNGTIAATDSAVTEFANMSAMSLAELAKLPGGAAAVAKDIDPAMLGQLAALSGSLNNESRAAVTSFLEGLKGVDEGTRKKFEQAVQGAIEGSEFGGEVAAKADELGCSYLDALAAVLQVHSPSRAVHDIFSQVVPGAVEGVEEGKEGLIQKGVGLVTDFLNGLKSSGGESEAQGIGSRIMQFFGIGAASQAGNSKASGKANADAANAGAGSVNPVNTGGIFGRLFSSGISGMLGSSQNAGRSNADAAKRGAGSIAPSTTGTSFGGRYASGVSSKSGASHKSGLELAQNANDGAGSKDSYTTGSNFGSGFVRGIGSWISSAASKAAELAKSALDSAKRVLGIASPSKEMKKVGRWYSQGFGLGIKQESKSATDAAEELSQNTLKAININEISQRLKDIDVPDIMSQIYAVVEDQHKIVADKIVVEIEAKELMKERKQADEISRNESVQQVINIYQPVKSPIETARELKKVGREIAFGKKQ</sequence>
<evidence type="ECO:0000313" key="6">
    <source>
        <dbReference type="Proteomes" id="UP001299546"/>
    </source>
</evidence>
<feature type="region of interest" description="Disordered" evidence="3">
    <location>
        <begin position="1082"/>
        <end position="1103"/>
    </location>
</feature>
<gene>
    <name evidence="5" type="ORF">LIZ65_10555</name>
</gene>
<name>A0ABS8DH28_9FIRM</name>
<keyword evidence="2" id="KW-0175">Coiled coil</keyword>
<dbReference type="PANTHER" id="PTHR37813:SF1">
    <property type="entry name" value="FELS-2 PROPHAGE PROTEIN"/>
    <property type="match status" value="1"/>
</dbReference>
<dbReference type="Pfam" id="PF10145">
    <property type="entry name" value="PhageMin_Tail"/>
    <property type="match status" value="1"/>
</dbReference>
<accession>A0ABS8DH28</accession>
<keyword evidence="6" id="KW-1185">Reference proteome</keyword>
<feature type="region of interest" description="Disordered" evidence="3">
    <location>
        <begin position="571"/>
        <end position="590"/>
    </location>
</feature>
<dbReference type="NCBIfam" id="TIGR01760">
    <property type="entry name" value="tape_meas_TP901"/>
    <property type="match status" value="1"/>
</dbReference>
<dbReference type="Proteomes" id="UP001299546">
    <property type="component" value="Unassembled WGS sequence"/>
</dbReference>
<comment type="caution">
    <text evidence="5">The sequence shown here is derived from an EMBL/GenBank/DDBJ whole genome shotgun (WGS) entry which is preliminary data.</text>
</comment>
<dbReference type="RefSeq" id="WP_227183579.1">
    <property type="nucleotide sequence ID" value="NZ_JAJCIQ010000006.1"/>
</dbReference>
<evidence type="ECO:0000313" key="5">
    <source>
        <dbReference type="EMBL" id="MCB7387727.1"/>
    </source>
</evidence>
<evidence type="ECO:0000256" key="1">
    <source>
        <dbReference type="ARBA" id="ARBA00022612"/>
    </source>
</evidence>
<evidence type="ECO:0000256" key="3">
    <source>
        <dbReference type="SAM" id="MobiDB-lite"/>
    </source>
</evidence>